<dbReference type="AlphaFoldDB" id="A0A5M3WP33"/>
<keyword evidence="2" id="KW-1185">Reference proteome</keyword>
<comment type="caution">
    <text evidence="1">The sequence shown here is derived from an EMBL/GenBank/DDBJ whole genome shotgun (WGS) entry which is preliminary data.</text>
</comment>
<accession>A0A5M3WP33</accession>
<dbReference type="Proteomes" id="UP000331127">
    <property type="component" value="Unassembled WGS sequence"/>
</dbReference>
<evidence type="ECO:0000313" key="2">
    <source>
        <dbReference type="Proteomes" id="UP000331127"/>
    </source>
</evidence>
<reference evidence="1 2" key="1">
    <citation type="submission" date="2019-10" db="EMBL/GenBank/DDBJ databases">
        <title>Whole genome shotgun sequence of Acrocarpospora macrocephala NBRC 16266.</title>
        <authorList>
            <person name="Ichikawa N."/>
            <person name="Kimura A."/>
            <person name="Kitahashi Y."/>
            <person name="Komaki H."/>
            <person name="Oguchi A."/>
        </authorList>
    </citation>
    <scope>NUCLEOTIDE SEQUENCE [LARGE SCALE GENOMIC DNA]</scope>
    <source>
        <strain evidence="1 2">NBRC 16266</strain>
    </source>
</reference>
<protein>
    <recommendedName>
        <fullName evidence="3">Transcriptional regulator</fullName>
    </recommendedName>
</protein>
<evidence type="ECO:0000313" key="1">
    <source>
        <dbReference type="EMBL" id="GES11085.1"/>
    </source>
</evidence>
<dbReference type="EMBL" id="BLAE01000026">
    <property type="protein sequence ID" value="GES11085.1"/>
    <property type="molecule type" value="Genomic_DNA"/>
</dbReference>
<gene>
    <name evidence="1" type="ORF">Amac_046820</name>
</gene>
<proteinExistence type="predicted"/>
<organism evidence="1 2">
    <name type="scientific">Acrocarpospora macrocephala</name>
    <dbReference type="NCBI Taxonomy" id="150177"/>
    <lineage>
        <taxon>Bacteria</taxon>
        <taxon>Bacillati</taxon>
        <taxon>Actinomycetota</taxon>
        <taxon>Actinomycetes</taxon>
        <taxon>Streptosporangiales</taxon>
        <taxon>Streptosporangiaceae</taxon>
        <taxon>Acrocarpospora</taxon>
    </lineage>
</organism>
<evidence type="ECO:0008006" key="3">
    <source>
        <dbReference type="Google" id="ProtNLM"/>
    </source>
</evidence>
<sequence>MGASSGKVSVRRQVAELRQTMQANDAAPHQIADAIATLLGVNSRIAWRLATGLTQEQVADLYNMRWPSPVPKTGKQVSYWERWEGPGSRSSTSARAPSHLDLSRLALVYGSTVDDLLPMRTGGRADATVAPEMPGTPGYAEILLSDVKSEEDTTNRREMLASMTAAGAALVGLPPVLRAAIPDRIGPEQAVEVRRLTAMYRGWVYEHGASGQLQRGVARLLEHATSLINRTSHQPIRDDLLDALADVAGLAAYACRDLGLQDYAAQHYVIAFQAAKASGNHALAGHTVVRMAGHNIELARPRQVLDYLDAAQGIGKTRGFTPGELSNQYAIKAWAFAQSGRAQELHRAVGMAEEHAGLAEDRSGPDWRIRHVAEAELFSLTGAVYAELSKHSPAHAPEAIRRLTKAIELRGFGGARNATLDNISLAEARLATHDLEGAAAVGYTAVEAAGTSSSRRVRVRLGELRRQLEPHKKHPDVADLVTRISRL</sequence>
<name>A0A5M3WP33_9ACTN</name>